<feature type="compositionally biased region" description="Basic and acidic residues" evidence="4">
    <location>
        <begin position="227"/>
        <end position="240"/>
    </location>
</feature>
<dbReference type="Gene3D" id="1.10.10.60">
    <property type="entry name" value="Homeodomain-like"/>
    <property type="match status" value="1"/>
</dbReference>
<feature type="transmembrane region" description="Helical" evidence="5">
    <location>
        <begin position="118"/>
        <end position="135"/>
    </location>
</feature>
<keyword evidence="5" id="KW-1133">Transmembrane helix</keyword>
<dbReference type="RefSeq" id="WP_183190527.1">
    <property type="nucleotide sequence ID" value="NZ_JACICD010000005.1"/>
</dbReference>
<dbReference type="GO" id="GO:0003700">
    <property type="term" value="F:DNA-binding transcription factor activity"/>
    <property type="evidence" value="ECO:0007669"/>
    <property type="project" value="InterPro"/>
</dbReference>
<reference evidence="7 8" key="1">
    <citation type="submission" date="2020-08" db="EMBL/GenBank/DDBJ databases">
        <title>Genomic Encyclopedia of Type Strains, Phase IV (KMG-IV): sequencing the most valuable type-strain genomes for metagenomic binning, comparative biology and taxonomic classification.</title>
        <authorList>
            <person name="Goeker M."/>
        </authorList>
    </citation>
    <scope>NUCLEOTIDE SEQUENCE [LARGE SCALE GENOMIC DNA]</scope>
    <source>
        <strain evidence="7 8">DSM 5895</strain>
    </source>
</reference>
<evidence type="ECO:0000313" key="7">
    <source>
        <dbReference type="EMBL" id="MBB3772370.1"/>
    </source>
</evidence>
<feature type="region of interest" description="Disordered" evidence="4">
    <location>
        <begin position="211"/>
        <end position="257"/>
    </location>
</feature>
<keyword evidence="1" id="KW-0805">Transcription regulation</keyword>
<feature type="compositionally biased region" description="Low complexity" evidence="4">
    <location>
        <begin position="248"/>
        <end position="257"/>
    </location>
</feature>
<dbReference type="SMART" id="SM00342">
    <property type="entry name" value="HTH_ARAC"/>
    <property type="match status" value="1"/>
</dbReference>
<organism evidence="7 8">
    <name type="scientific">Ancylobacter tetraedralis</name>
    <dbReference type="NCBI Taxonomy" id="217068"/>
    <lineage>
        <taxon>Bacteria</taxon>
        <taxon>Pseudomonadati</taxon>
        <taxon>Pseudomonadota</taxon>
        <taxon>Alphaproteobacteria</taxon>
        <taxon>Hyphomicrobiales</taxon>
        <taxon>Xanthobacteraceae</taxon>
        <taxon>Ancylobacter</taxon>
    </lineage>
</organism>
<feature type="transmembrane region" description="Helical" evidence="5">
    <location>
        <begin position="6"/>
        <end position="22"/>
    </location>
</feature>
<evidence type="ECO:0000256" key="1">
    <source>
        <dbReference type="ARBA" id="ARBA00023015"/>
    </source>
</evidence>
<dbReference type="Pfam" id="PF12833">
    <property type="entry name" value="HTH_18"/>
    <property type="match status" value="1"/>
</dbReference>
<dbReference type="InterPro" id="IPR009057">
    <property type="entry name" value="Homeodomain-like_sf"/>
</dbReference>
<dbReference type="GO" id="GO:0043565">
    <property type="term" value="F:sequence-specific DNA binding"/>
    <property type="evidence" value="ECO:0007669"/>
    <property type="project" value="InterPro"/>
</dbReference>
<feature type="transmembrane region" description="Helical" evidence="5">
    <location>
        <begin position="156"/>
        <end position="176"/>
    </location>
</feature>
<gene>
    <name evidence="7" type="ORF">FHS55_002982</name>
</gene>
<dbReference type="Proteomes" id="UP000533469">
    <property type="component" value="Unassembled WGS sequence"/>
</dbReference>
<keyword evidence="5" id="KW-0812">Transmembrane</keyword>
<keyword evidence="5" id="KW-0472">Membrane</keyword>
<dbReference type="InterPro" id="IPR018060">
    <property type="entry name" value="HTH_AraC"/>
</dbReference>
<dbReference type="PANTHER" id="PTHR43280">
    <property type="entry name" value="ARAC-FAMILY TRANSCRIPTIONAL REGULATOR"/>
    <property type="match status" value="1"/>
</dbReference>
<dbReference type="PROSITE" id="PS01124">
    <property type="entry name" value="HTH_ARAC_FAMILY_2"/>
    <property type="match status" value="1"/>
</dbReference>
<protein>
    <submittedName>
        <fullName evidence="7">AraC-like DNA-binding protein</fullName>
    </submittedName>
</protein>
<evidence type="ECO:0000256" key="5">
    <source>
        <dbReference type="SAM" id="Phobius"/>
    </source>
</evidence>
<dbReference type="SUPFAM" id="SSF46689">
    <property type="entry name" value="Homeodomain-like"/>
    <property type="match status" value="1"/>
</dbReference>
<name>A0A839ZC50_9HYPH</name>
<feature type="domain" description="HTH araC/xylS-type" evidence="6">
    <location>
        <begin position="261"/>
        <end position="366"/>
    </location>
</feature>
<dbReference type="AlphaFoldDB" id="A0A839ZC50"/>
<keyword evidence="2 7" id="KW-0238">DNA-binding</keyword>
<comment type="caution">
    <text evidence="7">The sequence shown here is derived from an EMBL/GenBank/DDBJ whole genome shotgun (WGS) entry which is preliminary data.</text>
</comment>
<keyword evidence="8" id="KW-1185">Reference proteome</keyword>
<feature type="transmembrane region" description="Helical" evidence="5">
    <location>
        <begin position="188"/>
        <end position="208"/>
    </location>
</feature>
<dbReference type="EMBL" id="JACICD010000005">
    <property type="protein sequence ID" value="MBB3772370.1"/>
    <property type="molecule type" value="Genomic_DNA"/>
</dbReference>
<accession>A0A839ZC50</accession>
<feature type="transmembrane region" description="Helical" evidence="5">
    <location>
        <begin position="60"/>
        <end position="81"/>
    </location>
</feature>
<proteinExistence type="predicted"/>
<evidence type="ECO:0000256" key="4">
    <source>
        <dbReference type="SAM" id="MobiDB-lite"/>
    </source>
</evidence>
<evidence type="ECO:0000313" key="8">
    <source>
        <dbReference type="Proteomes" id="UP000533469"/>
    </source>
</evidence>
<sequence length="370" mass="39642">MIFVPLPFVVALILALLAIRLLRSEESGRHHALFLALIAAYALQSVLVGLRWGYDLRAVQPFQAALASLIAPLAYVAFRSLTEDAAEGTRPAWLWPHLLLPPLLVGLCFAWQPAPIGPLIVTLFLGYGGALLWLARRGPDGLVRSRLDGTLRSYRALVITASALIGSAVTDMLISVDLDWTGGRNTPAMIASFNVVALLVLGAAAAAADSAAPGTEATRAPSGRAEGSTRDDAPRDAPSEEERDPDDLPGSGSPDEAAQDAAVIAALEALMTERRLFTDVDLDLGRLARRLGLPARRLSQAINRTHGVSVSHYVNGLRVNEAQRLLAGTDLPVTRVMLDAGFLTKSNFNREFRRVAGTSPSAWRRERAGP</sequence>
<keyword evidence="3" id="KW-0804">Transcription</keyword>
<evidence type="ECO:0000256" key="2">
    <source>
        <dbReference type="ARBA" id="ARBA00023125"/>
    </source>
</evidence>
<feature type="transmembrane region" description="Helical" evidence="5">
    <location>
        <begin position="34"/>
        <end position="54"/>
    </location>
</feature>
<evidence type="ECO:0000256" key="3">
    <source>
        <dbReference type="ARBA" id="ARBA00023163"/>
    </source>
</evidence>
<dbReference type="PANTHER" id="PTHR43280:SF29">
    <property type="entry name" value="ARAC-FAMILY TRANSCRIPTIONAL REGULATOR"/>
    <property type="match status" value="1"/>
</dbReference>
<evidence type="ECO:0000259" key="6">
    <source>
        <dbReference type="PROSITE" id="PS01124"/>
    </source>
</evidence>